<sequence length="366" mass="40977">MHDNSGKEIRLLIGGYEINDWDNASTDSQIETPAEDWSLTLFRKEPNALPKSIHGGIAIQLLYGDEIILTSVADKVSESITRNGYSLTISGRDLAGQLIDCSVPIFNGKQLTLEELLSRYILAGDLSSLIHDIKIQNDKWLKNKVSVEPGESIWDAVAKAAQVTGQHVWLDEVGTLNIGDPFAKPYQVKEALRLMWPLDNFNNVLELHYDNDVSGVFTDIHLMGQDADANSIVSKVTSPTQYTHKRLKIITLNDIETKSEADATLEKIKRDNDLEAFNLTALVDGWTIDGKAWKTGWFVDVETNALSNATAKWAVLGRTFNLSRTDGKTTRLTLKRQGDWAQPLIYKEPQPKKKKKNKKKTEETAE</sequence>
<organism evidence="5 6">
    <name type="scientific">Acinetobacter vivianii</name>
    <dbReference type="NCBI Taxonomy" id="1776742"/>
    <lineage>
        <taxon>Bacteria</taxon>
        <taxon>Pseudomonadati</taxon>
        <taxon>Pseudomonadota</taxon>
        <taxon>Gammaproteobacteria</taxon>
        <taxon>Moraxellales</taxon>
        <taxon>Moraxellaceae</taxon>
        <taxon>Acinetobacter</taxon>
    </lineage>
</organism>
<evidence type="ECO:0000313" key="6">
    <source>
        <dbReference type="Proteomes" id="UP000013173"/>
    </source>
</evidence>
<evidence type="ECO:0000259" key="2">
    <source>
        <dbReference type="Pfam" id="PF21683"/>
    </source>
</evidence>
<dbReference type="InterPro" id="IPR049354">
    <property type="entry name" value="GpP-like_N"/>
</dbReference>
<dbReference type="OrthoDB" id="9016931at2"/>
<evidence type="ECO:0000313" key="5">
    <source>
        <dbReference type="EMBL" id="ENX20199.1"/>
    </source>
</evidence>
<dbReference type="Gene3D" id="3.30.1920.10">
    <property type="entry name" value="Baseplate protein-like domains - 2 layer sandwich fold"/>
    <property type="match status" value="1"/>
</dbReference>
<evidence type="ECO:0000256" key="1">
    <source>
        <dbReference type="SAM" id="MobiDB-lite"/>
    </source>
</evidence>
<dbReference type="Proteomes" id="UP000013173">
    <property type="component" value="Unassembled WGS sequence"/>
</dbReference>
<comment type="caution">
    <text evidence="5">The sequence shown here is derived from an EMBL/GenBank/DDBJ whole genome shotgun (WGS) entry which is preliminary data.</text>
</comment>
<proteinExistence type="predicted"/>
<reference evidence="5 6" key="1">
    <citation type="submission" date="2013-02" db="EMBL/GenBank/DDBJ databases">
        <title>The Genome Sequence of Acinetobacter sp. NIPH 2168.</title>
        <authorList>
            <consortium name="The Broad Institute Genome Sequencing Platform"/>
            <consortium name="The Broad Institute Genome Sequencing Center for Infectious Disease"/>
            <person name="Cerqueira G."/>
            <person name="Feldgarden M."/>
            <person name="Courvalin P."/>
            <person name="Perichon B."/>
            <person name="Grillot-Courvalin C."/>
            <person name="Clermont D."/>
            <person name="Rocha E."/>
            <person name="Yoon E.-J."/>
            <person name="Nemec A."/>
            <person name="Walker B."/>
            <person name="Young S.K."/>
            <person name="Zeng Q."/>
            <person name="Gargeya S."/>
            <person name="Fitzgerald M."/>
            <person name="Haas B."/>
            <person name="Abouelleil A."/>
            <person name="Alvarado L."/>
            <person name="Arachchi H.M."/>
            <person name="Berlin A.M."/>
            <person name="Chapman S.B."/>
            <person name="Dewar J."/>
            <person name="Goldberg J."/>
            <person name="Griggs A."/>
            <person name="Gujja S."/>
            <person name="Hansen M."/>
            <person name="Howarth C."/>
            <person name="Imamovic A."/>
            <person name="Larimer J."/>
            <person name="McCowan C."/>
            <person name="Murphy C."/>
            <person name="Neiman D."/>
            <person name="Pearson M."/>
            <person name="Priest M."/>
            <person name="Roberts A."/>
            <person name="Saif S."/>
            <person name="Shea T."/>
            <person name="Sisk P."/>
            <person name="Sykes S."/>
            <person name="Wortman J."/>
            <person name="Nusbaum C."/>
            <person name="Birren B."/>
        </authorList>
    </citation>
    <scope>NUCLEOTIDE SEQUENCE [LARGE SCALE GENOMIC DNA]</scope>
    <source>
        <strain evidence="5 6">NIPH 2168</strain>
    </source>
</reference>
<dbReference type="Pfam" id="PF22255">
    <property type="entry name" value="Gp44-like_2nd"/>
    <property type="match status" value="1"/>
</dbReference>
<accession>N9NGJ5</accession>
<dbReference type="EMBL" id="APRW01000014">
    <property type="protein sequence ID" value="ENX20199.1"/>
    <property type="molecule type" value="Genomic_DNA"/>
</dbReference>
<dbReference type="InterPro" id="IPR053981">
    <property type="entry name" value="Gp44/GpP-like_2nd"/>
</dbReference>
<evidence type="ECO:0000259" key="4">
    <source>
        <dbReference type="Pfam" id="PF22255"/>
    </source>
</evidence>
<protein>
    <recommendedName>
        <fullName evidence="7">Phage tail protein</fullName>
    </recommendedName>
</protein>
<gene>
    <name evidence="5" type="ORF">F892_03122</name>
</gene>
<keyword evidence="6" id="KW-1185">Reference proteome</keyword>
<dbReference type="InterPro" id="IPR054034">
    <property type="entry name" value="NMB1110-like_C"/>
</dbReference>
<feature type="domain" description="Tail protein NMB1110-like C-terminal" evidence="3">
    <location>
        <begin position="271"/>
        <end position="337"/>
    </location>
</feature>
<dbReference type="Gene3D" id="2.30.300.10">
    <property type="entry name" value="Baseplate protein-like domain - beta roll fold"/>
    <property type="match status" value="1"/>
</dbReference>
<name>N9NGJ5_9GAMM</name>
<dbReference type="InterPro" id="IPR023399">
    <property type="entry name" value="Baseplate-like_2-layer_sand"/>
</dbReference>
<feature type="domain" description="Baseplate hub protein gp44-like N-terminal" evidence="2">
    <location>
        <begin position="8"/>
        <end position="93"/>
    </location>
</feature>
<dbReference type="PATRIC" id="fig|1217706.3.peg.3038"/>
<dbReference type="Gene3D" id="3.55.50.10">
    <property type="entry name" value="Baseplate protein-like domains"/>
    <property type="match status" value="1"/>
</dbReference>
<feature type="domain" description="Baseplate hub protein gp44/GpP-like second" evidence="4">
    <location>
        <begin position="95"/>
        <end position="179"/>
    </location>
</feature>
<dbReference type="Pfam" id="PF21683">
    <property type="entry name" value="GpP-like_1st"/>
    <property type="match status" value="1"/>
</dbReference>
<dbReference type="RefSeq" id="WP_005259531.1">
    <property type="nucleotide sequence ID" value="NZ_BMDR01000002.1"/>
</dbReference>
<evidence type="ECO:0000259" key="3">
    <source>
        <dbReference type="Pfam" id="PF22174"/>
    </source>
</evidence>
<feature type="region of interest" description="Disordered" evidence="1">
    <location>
        <begin position="341"/>
        <end position="366"/>
    </location>
</feature>
<dbReference type="HOGENOM" id="CLU_060292_1_0_6"/>
<dbReference type="Pfam" id="PF22174">
    <property type="entry name" value="NMB1110-like_C"/>
    <property type="match status" value="1"/>
</dbReference>
<dbReference type="SUPFAM" id="SSF69279">
    <property type="entry name" value="Phage tail proteins"/>
    <property type="match status" value="2"/>
</dbReference>
<dbReference type="AlphaFoldDB" id="N9NGJ5"/>
<evidence type="ECO:0008006" key="7">
    <source>
        <dbReference type="Google" id="ProtNLM"/>
    </source>
</evidence>
<dbReference type="GeneID" id="303682636"/>